<dbReference type="EMBL" id="AWWV01014157">
    <property type="protein sequence ID" value="OMO58711.1"/>
    <property type="molecule type" value="Genomic_DNA"/>
</dbReference>
<proteinExistence type="inferred from homology"/>
<comment type="similarity">
    <text evidence="1">Belongs to the peptidase S10 family.</text>
</comment>
<keyword evidence="2" id="KW-0378">Hydrolase</keyword>
<evidence type="ECO:0000313" key="2">
    <source>
        <dbReference type="EMBL" id="OMO58711.1"/>
    </source>
</evidence>
<dbReference type="InterPro" id="IPR001563">
    <property type="entry name" value="Peptidase_S10"/>
</dbReference>
<dbReference type="Gene3D" id="3.40.50.1820">
    <property type="entry name" value="alpha/beta hydrolase"/>
    <property type="match status" value="1"/>
</dbReference>
<keyword evidence="2" id="KW-0645">Protease</keyword>
<dbReference type="Gramene" id="OMO58711">
    <property type="protein sequence ID" value="OMO58711"/>
    <property type="gene ID" value="CCACVL1_25401"/>
</dbReference>
<dbReference type="Proteomes" id="UP000188268">
    <property type="component" value="Unassembled WGS sequence"/>
</dbReference>
<gene>
    <name evidence="2" type="ORF">CCACVL1_25401</name>
</gene>
<dbReference type="AlphaFoldDB" id="A0A1R3GKX1"/>
<feature type="non-terminal residue" evidence="2">
    <location>
        <position position="219"/>
    </location>
</feature>
<comment type="caution">
    <text evidence="2">The sequence shown here is derived from an EMBL/GenBank/DDBJ whole genome shotgun (WGS) entry which is preliminary data.</text>
</comment>
<organism evidence="2 3">
    <name type="scientific">Corchorus capsularis</name>
    <name type="common">Jute</name>
    <dbReference type="NCBI Taxonomy" id="210143"/>
    <lineage>
        <taxon>Eukaryota</taxon>
        <taxon>Viridiplantae</taxon>
        <taxon>Streptophyta</taxon>
        <taxon>Embryophyta</taxon>
        <taxon>Tracheophyta</taxon>
        <taxon>Spermatophyta</taxon>
        <taxon>Magnoliopsida</taxon>
        <taxon>eudicotyledons</taxon>
        <taxon>Gunneridae</taxon>
        <taxon>Pentapetalae</taxon>
        <taxon>rosids</taxon>
        <taxon>malvids</taxon>
        <taxon>Malvales</taxon>
        <taxon>Malvaceae</taxon>
        <taxon>Grewioideae</taxon>
        <taxon>Apeibeae</taxon>
        <taxon>Corchorus</taxon>
    </lineage>
</organism>
<dbReference type="InterPro" id="IPR029058">
    <property type="entry name" value="AB_hydrolase_fold"/>
</dbReference>
<dbReference type="OrthoDB" id="443318at2759"/>
<keyword evidence="3" id="KW-1185">Reference proteome</keyword>
<sequence>MQLGNPLLDVEISVNNAEFLWSHGVISDEMLFMQKTVCNESRYLKESLHHNLSTECINVFNKQDEEMGSYTDPGDLISPICLSPNSLVQTVYQGALNLIHDKLAMKPAAVANDPCLGDRIHQYLNTPKVQRALHANTTHLPSVWEFCGGHLAYQRENIGINVIPLLSKLLKRRLPILLFNGDQDSKIPLTQTRIIANMLAKELKLVPLGNYAPWYGKMQ</sequence>
<dbReference type="PANTHER" id="PTHR11802">
    <property type="entry name" value="SERINE PROTEASE FAMILY S10 SERINE CARBOXYPEPTIDASE"/>
    <property type="match status" value="1"/>
</dbReference>
<reference evidence="2 3" key="1">
    <citation type="submission" date="2013-09" db="EMBL/GenBank/DDBJ databases">
        <title>Corchorus capsularis genome sequencing.</title>
        <authorList>
            <person name="Alam M."/>
            <person name="Haque M.S."/>
            <person name="Islam M.S."/>
            <person name="Emdad E.M."/>
            <person name="Islam M.M."/>
            <person name="Ahmed B."/>
            <person name="Halim A."/>
            <person name="Hossen Q.M.M."/>
            <person name="Hossain M.Z."/>
            <person name="Ahmed R."/>
            <person name="Khan M.M."/>
            <person name="Islam R."/>
            <person name="Rashid M.M."/>
            <person name="Khan S.A."/>
            <person name="Rahman M.S."/>
            <person name="Alam M."/>
        </authorList>
    </citation>
    <scope>NUCLEOTIDE SEQUENCE [LARGE SCALE GENOMIC DNA]</scope>
    <source>
        <strain evidence="3">cv. CVL-1</strain>
        <tissue evidence="2">Whole seedling</tissue>
    </source>
</reference>
<dbReference type="OMA" id="STECINV"/>
<evidence type="ECO:0000313" key="3">
    <source>
        <dbReference type="Proteomes" id="UP000188268"/>
    </source>
</evidence>
<evidence type="ECO:0000256" key="1">
    <source>
        <dbReference type="ARBA" id="ARBA00009431"/>
    </source>
</evidence>
<dbReference type="SUPFAM" id="SSF53474">
    <property type="entry name" value="alpha/beta-Hydrolases"/>
    <property type="match status" value="1"/>
</dbReference>
<keyword evidence="2" id="KW-0121">Carboxypeptidase</keyword>
<accession>A0A1R3GKX1</accession>
<protein>
    <submittedName>
        <fullName evidence="2">Peptidase S10, serine carboxypeptidase</fullName>
    </submittedName>
</protein>
<name>A0A1R3GKX1_COCAP</name>
<dbReference type="GO" id="GO:0004185">
    <property type="term" value="F:serine-type carboxypeptidase activity"/>
    <property type="evidence" value="ECO:0007669"/>
    <property type="project" value="InterPro"/>
</dbReference>
<dbReference type="Pfam" id="PF00450">
    <property type="entry name" value="Peptidase_S10"/>
    <property type="match status" value="1"/>
</dbReference>
<dbReference type="GO" id="GO:0005773">
    <property type="term" value="C:vacuole"/>
    <property type="evidence" value="ECO:0007669"/>
    <property type="project" value="TreeGrafter"/>
</dbReference>
<dbReference type="GO" id="GO:0006508">
    <property type="term" value="P:proteolysis"/>
    <property type="evidence" value="ECO:0007669"/>
    <property type="project" value="InterPro"/>
</dbReference>
<dbReference type="PANTHER" id="PTHR11802:SF442">
    <property type="entry name" value="CARBOXYPEPTIDASE"/>
    <property type="match status" value="1"/>
</dbReference>